<sequence length="70" mass="7824">MTGTDPAAPTWPLGRCADPGPYDAHCTLDVGHRWSCYDGSADVAFNQRQDFRHDCDDPRCRTPHFTNEGD</sequence>
<dbReference type="Proteomes" id="UP001060355">
    <property type="component" value="Segment"/>
</dbReference>
<dbReference type="KEGG" id="vg:80018971"/>
<evidence type="ECO:0000313" key="1">
    <source>
        <dbReference type="EMBL" id="UTN92988.1"/>
    </source>
</evidence>
<accession>A0A9E7NKD5</accession>
<dbReference type="GeneID" id="80018971"/>
<proteinExistence type="predicted"/>
<dbReference type="EMBL" id="ON456347">
    <property type="protein sequence ID" value="UTN92988.1"/>
    <property type="molecule type" value="Genomic_DNA"/>
</dbReference>
<keyword evidence="2" id="KW-1185">Reference proteome</keyword>
<dbReference type="RefSeq" id="YP_010754387.1">
    <property type="nucleotide sequence ID" value="NC_073459.1"/>
</dbReference>
<reference evidence="1" key="1">
    <citation type="submission" date="2022-05" db="EMBL/GenBank/DDBJ databases">
        <authorList>
            <person name="Ashby S."/>
            <person name="Bressette G."/>
            <person name="Brown S."/>
            <person name="Charles S."/>
            <person name="Neely M.N."/>
            <person name="Molloy S.D."/>
            <person name="Garlena R.A."/>
            <person name="Russell D.A."/>
            <person name="Jacobs-Sera D."/>
            <person name="Hatfull G.F."/>
        </authorList>
    </citation>
    <scope>NUCLEOTIDE SEQUENCE</scope>
</reference>
<evidence type="ECO:0000313" key="2">
    <source>
        <dbReference type="Proteomes" id="UP001060355"/>
    </source>
</evidence>
<protein>
    <submittedName>
        <fullName evidence="1">Uncharacterized protein</fullName>
    </submittedName>
</protein>
<organism evidence="1 2">
    <name type="scientific">Gordonia phage Finkle</name>
    <dbReference type="NCBI Taxonomy" id="2926099"/>
    <lineage>
        <taxon>Viruses</taxon>
        <taxon>Duplodnaviria</taxon>
        <taxon>Heunggongvirae</taxon>
        <taxon>Uroviricota</taxon>
        <taxon>Caudoviricetes</taxon>
        <taxon>Finkelvirus</taxon>
        <taxon>Finkelvirus finkel</taxon>
    </lineage>
</organism>
<name>A0A9E7NKD5_9CAUD</name>
<gene>
    <name evidence="1" type="primary">74</name>
    <name evidence="1" type="ORF">SEA_FINKLE_74</name>
</gene>